<dbReference type="InterPro" id="IPR038987">
    <property type="entry name" value="MoeA-like"/>
</dbReference>
<keyword evidence="1" id="KW-0808">Transferase</keyword>
<dbReference type="EMBL" id="DRMJ01000226">
    <property type="protein sequence ID" value="HHL42860.1"/>
    <property type="molecule type" value="Genomic_DNA"/>
</dbReference>
<dbReference type="Gene3D" id="2.170.190.11">
    <property type="entry name" value="Molybdopterin biosynthesis moea protein, domain 3"/>
    <property type="match status" value="1"/>
</dbReference>
<comment type="function">
    <text evidence="1">Catalyzes the insertion of molybdate into adenylated molybdopterin with the concomitant release of AMP.</text>
</comment>
<name>A0A7C5R090_9PROT</name>
<dbReference type="PANTHER" id="PTHR10192">
    <property type="entry name" value="MOLYBDOPTERIN BIOSYNTHESIS PROTEIN"/>
    <property type="match status" value="1"/>
</dbReference>
<dbReference type="GO" id="GO:0061599">
    <property type="term" value="F:molybdopterin molybdotransferase activity"/>
    <property type="evidence" value="ECO:0007669"/>
    <property type="project" value="UniProtKB-UniRule"/>
</dbReference>
<dbReference type="AlphaFoldDB" id="A0A7C5R090"/>
<dbReference type="EC" id="2.10.1.1" evidence="1"/>
<dbReference type="UniPathway" id="UPA00344"/>
<feature type="domain" description="MoeA N-terminal and linker" evidence="2">
    <location>
        <begin position="5"/>
        <end position="163"/>
    </location>
</feature>
<keyword evidence="1" id="KW-0500">Molybdenum</keyword>
<accession>A0A7C5R090</accession>
<comment type="pathway">
    <text evidence="1">Cofactor biosynthesis; molybdopterin biosynthesis.</text>
</comment>
<dbReference type="InterPro" id="IPR036135">
    <property type="entry name" value="MoeA_linker/N_sf"/>
</dbReference>
<dbReference type="SUPFAM" id="SSF63882">
    <property type="entry name" value="MoeA N-terminal region -like"/>
    <property type="match status" value="1"/>
</dbReference>
<gene>
    <name evidence="3" type="ORF">ENJ42_04515</name>
</gene>
<dbReference type="InterPro" id="IPR005110">
    <property type="entry name" value="MoeA_linker/N"/>
</dbReference>
<dbReference type="Gene3D" id="3.40.980.10">
    <property type="entry name" value="MoaB/Mog-like domain"/>
    <property type="match status" value="1"/>
</dbReference>
<keyword evidence="1" id="KW-0501">Molybdenum cofactor biosynthesis</keyword>
<reference evidence="3" key="1">
    <citation type="journal article" date="2020" name="mSystems">
        <title>Genome- and Community-Level Interaction Insights into Carbon Utilization and Element Cycling Functions of Hydrothermarchaeota in Hydrothermal Sediment.</title>
        <authorList>
            <person name="Zhou Z."/>
            <person name="Liu Y."/>
            <person name="Xu W."/>
            <person name="Pan J."/>
            <person name="Luo Z.H."/>
            <person name="Li M."/>
        </authorList>
    </citation>
    <scope>NUCLEOTIDE SEQUENCE [LARGE SCALE GENOMIC DNA]</scope>
    <source>
        <strain evidence="3">HyVt-485</strain>
    </source>
</reference>
<evidence type="ECO:0000259" key="2">
    <source>
        <dbReference type="Pfam" id="PF03453"/>
    </source>
</evidence>
<dbReference type="InterPro" id="IPR036425">
    <property type="entry name" value="MoaB/Mog-like_dom_sf"/>
</dbReference>
<dbReference type="SUPFAM" id="SSF53218">
    <property type="entry name" value="Molybdenum cofactor biosynthesis proteins"/>
    <property type="match status" value="1"/>
</dbReference>
<protein>
    <recommendedName>
        <fullName evidence="1">Molybdopterin molybdenumtransferase</fullName>
        <ecNumber evidence="1">2.10.1.1</ecNumber>
    </recommendedName>
</protein>
<evidence type="ECO:0000313" key="3">
    <source>
        <dbReference type="EMBL" id="HHL42860.1"/>
    </source>
</evidence>
<dbReference type="Proteomes" id="UP000885830">
    <property type="component" value="Unassembled WGS sequence"/>
</dbReference>
<keyword evidence="1" id="KW-0479">Metal-binding</keyword>
<comment type="caution">
    <text evidence="3">The sequence shown here is derived from an EMBL/GenBank/DDBJ whole genome shotgun (WGS) entry which is preliminary data.</text>
</comment>
<proteinExistence type="inferred from homology"/>
<organism evidence="3">
    <name type="scientific">Hellea balneolensis</name>
    <dbReference type="NCBI Taxonomy" id="287478"/>
    <lineage>
        <taxon>Bacteria</taxon>
        <taxon>Pseudomonadati</taxon>
        <taxon>Pseudomonadota</taxon>
        <taxon>Alphaproteobacteria</taxon>
        <taxon>Maricaulales</taxon>
        <taxon>Robiginitomaculaceae</taxon>
        <taxon>Hellea</taxon>
    </lineage>
</organism>
<evidence type="ECO:0000256" key="1">
    <source>
        <dbReference type="RuleBase" id="RU365090"/>
    </source>
</evidence>
<comment type="similarity">
    <text evidence="1">Belongs to the MoeA family.</text>
</comment>
<dbReference type="Gene3D" id="3.90.105.10">
    <property type="entry name" value="Molybdopterin biosynthesis moea protein, domain 2"/>
    <property type="match status" value="1"/>
</dbReference>
<comment type="cofactor">
    <cofactor evidence="1">
        <name>Mg(2+)</name>
        <dbReference type="ChEBI" id="CHEBI:18420"/>
    </cofactor>
</comment>
<dbReference type="CDD" id="cd00887">
    <property type="entry name" value="MoeA"/>
    <property type="match status" value="1"/>
</dbReference>
<dbReference type="GO" id="GO:0005829">
    <property type="term" value="C:cytosol"/>
    <property type="evidence" value="ECO:0007669"/>
    <property type="project" value="TreeGrafter"/>
</dbReference>
<feature type="non-terminal residue" evidence="3">
    <location>
        <position position="217"/>
    </location>
</feature>
<dbReference type="PANTHER" id="PTHR10192:SF5">
    <property type="entry name" value="GEPHYRIN"/>
    <property type="match status" value="1"/>
</dbReference>
<comment type="catalytic activity">
    <reaction evidence="1">
        <text>adenylyl-molybdopterin + molybdate = Mo-molybdopterin + AMP + H(+)</text>
        <dbReference type="Rhea" id="RHEA:35047"/>
        <dbReference type="ChEBI" id="CHEBI:15378"/>
        <dbReference type="ChEBI" id="CHEBI:36264"/>
        <dbReference type="ChEBI" id="CHEBI:62727"/>
        <dbReference type="ChEBI" id="CHEBI:71302"/>
        <dbReference type="ChEBI" id="CHEBI:456215"/>
    </reaction>
</comment>
<sequence>MAKLISLHEALAFIENNAHVLGHQDCKLEHAHNRVLAQDIRAATTLPPLSVSAMDGYAVNDDGDLAQGAALSVIGTSPAGNPFTGPIDKNQCVRIYTGGAVPPGANRVIMQENVTRVGDIITLSEPLSPALHIRAAGIDFHQGDRIADQGTRLDAYGLAQIAAANIDTVTVYKRPKVALIANGDELVKPGSELKSGQIISSNAYALSALIKAWGAEP</sequence>
<dbReference type="GO" id="GO:0006777">
    <property type="term" value="P:Mo-molybdopterin cofactor biosynthetic process"/>
    <property type="evidence" value="ECO:0007669"/>
    <property type="project" value="UniProtKB-UniRule"/>
</dbReference>
<keyword evidence="1" id="KW-0460">Magnesium</keyword>
<dbReference type="Pfam" id="PF03453">
    <property type="entry name" value="MoeA_N"/>
    <property type="match status" value="1"/>
</dbReference>
<dbReference type="GO" id="GO:0046872">
    <property type="term" value="F:metal ion binding"/>
    <property type="evidence" value="ECO:0007669"/>
    <property type="project" value="UniProtKB-UniRule"/>
</dbReference>